<evidence type="ECO:0000313" key="2">
    <source>
        <dbReference type="Proteomes" id="UP000247099"/>
    </source>
</evidence>
<dbReference type="InParanoid" id="A0A317ZDT3"/>
<proteinExistence type="predicted"/>
<comment type="caution">
    <text evidence="1">The sequence shown here is derived from an EMBL/GenBank/DDBJ whole genome shotgun (WGS) entry which is preliminary data.</text>
</comment>
<protein>
    <submittedName>
        <fullName evidence="1">Uncharacterized protein</fullName>
    </submittedName>
</protein>
<dbReference type="RefSeq" id="WP_110131514.1">
    <property type="nucleotide sequence ID" value="NZ_QHJQ01000008.1"/>
</dbReference>
<name>A0A317ZDT3_9BACT</name>
<dbReference type="AlphaFoldDB" id="A0A317ZDT3"/>
<dbReference type="EMBL" id="QHJQ01000008">
    <property type="protein sequence ID" value="PXA03514.1"/>
    <property type="molecule type" value="Genomic_DNA"/>
</dbReference>
<evidence type="ECO:0000313" key="1">
    <source>
        <dbReference type="EMBL" id="PXA03514.1"/>
    </source>
</evidence>
<keyword evidence="2" id="KW-1185">Reference proteome</keyword>
<organism evidence="1 2">
    <name type="scientific">Coraliomargarita sinensis</name>
    <dbReference type="NCBI Taxonomy" id="2174842"/>
    <lineage>
        <taxon>Bacteria</taxon>
        <taxon>Pseudomonadati</taxon>
        <taxon>Verrucomicrobiota</taxon>
        <taxon>Opitutia</taxon>
        <taxon>Puniceicoccales</taxon>
        <taxon>Coraliomargaritaceae</taxon>
        <taxon>Coraliomargarita</taxon>
    </lineage>
</organism>
<gene>
    <name evidence="1" type="ORF">DDZ13_11050</name>
</gene>
<reference evidence="1 2" key="1">
    <citation type="submission" date="2018-05" db="EMBL/GenBank/DDBJ databases">
        <title>Coraliomargarita sinensis sp. nov., isolated from a marine solar saltern.</title>
        <authorList>
            <person name="Zhou L.Y."/>
        </authorList>
    </citation>
    <scope>NUCLEOTIDE SEQUENCE [LARGE SCALE GENOMIC DNA]</scope>
    <source>
        <strain evidence="1 2">WN38</strain>
    </source>
</reference>
<dbReference type="Proteomes" id="UP000247099">
    <property type="component" value="Unassembled WGS sequence"/>
</dbReference>
<sequence>MSPKSIPLIPTLLLLLLSLGPGFQIRTQAQQSSSPDSEQIKVRFRAMGWSGTCKDLFYLQGGKAETFTATSANPSKWLEYRGPTPLILYKKGETTLNAEGEIVPRPVGSFDPPGPGEYLLLLKEKVNGASTWKYQIFPLAETGGEVEPGYRIVNFTDKELAIKINDEQAIIPRGEFQHLKPTARDDNSLSVATASKEADGWKVKYRNLFREKPGIRTTVFLSESGKRVQVRRFLDRATRNN</sequence>
<accession>A0A317ZDT3</accession>